<dbReference type="Proteomes" id="UP000624701">
    <property type="component" value="Unassembled WGS sequence"/>
</dbReference>
<evidence type="ECO:0008006" key="3">
    <source>
        <dbReference type="Google" id="ProtNLM"/>
    </source>
</evidence>
<keyword evidence="2" id="KW-1185">Reference proteome</keyword>
<dbReference type="RefSeq" id="WP_229719581.1">
    <property type="nucleotide sequence ID" value="NZ_BMDQ01000001.1"/>
</dbReference>
<dbReference type="Pfam" id="PF08811">
    <property type="entry name" value="DUF1800"/>
    <property type="match status" value="1"/>
</dbReference>
<protein>
    <recommendedName>
        <fullName evidence="3">DUF1800 domain-containing protein</fullName>
    </recommendedName>
</protein>
<sequence>MAVITSCITSSLQPYVPSTENPWNKERVRHVYRRLGYDASKSDIDNGLLISPNELIDQLVDESKDAPALPTPPWADFTYFDYQNMGLDFDDETQANHQELRIVLKNLMLSTGLKARMMMFWSNHFVTRLEDYYTSNHLYEYYATLEQHALGNFKDFTNDVGLTSAMLLYLNGYQNRKNNPNENYARELYELFTLGADNGYTQTDITETAKALTGYNDREHWTAPITFNPNKFDDSVKTIFTQEGNWGYDDVIRILFEEKSPLIATHICRKLYTYFVSPTPNEDIISEMANIFEIDFNISNVLKSLFKSDHFFDSKSIGVQIKSPYDMFMSYLNITRFSIQPDYFEGFQWFTSTLGQTMFEPIDVAGWQGDKDWINSSTLTGRWRILEWVVWHTWENYTEELRTFAKISSDNSNDPYIIAKSIIDRFMPLNLHTTEDYQTATDIFKHDVPENYYEDSIWNLDWDSAPFQVILLLLHLIKIPEFQLK</sequence>
<reference evidence="2" key="1">
    <citation type="journal article" date="2019" name="Int. J. Syst. Evol. Microbiol.">
        <title>The Global Catalogue of Microorganisms (GCM) 10K type strain sequencing project: providing services to taxonomists for standard genome sequencing and annotation.</title>
        <authorList>
            <consortium name="The Broad Institute Genomics Platform"/>
            <consortium name="The Broad Institute Genome Sequencing Center for Infectious Disease"/>
            <person name="Wu L."/>
            <person name="Ma J."/>
        </authorList>
    </citation>
    <scope>NUCLEOTIDE SEQUENCE [LARGE SCALE GENOMIC DNA]</scope>
    <source>
        <strain evidence="2">CCM 8681</strain>
    </source>
</reference>
<name>A0ABQ2BY56_9FLAO</name>
<dbReference type="EMBL" id="BMDQ01000001">
    <property type="protein sequence ID" value="GGI56448.1"/>
    <property type="molecule type" value="Genomic_DNA"/>
</dbReference>
<proteinExistence type="predicted"/>
<evidence type="ECO:0000313" key="1">
    <source>
        <dbReference type="EMBL" id="GGI56448.1"/>
    </source>
</evidence>
<comment type="caution">
    <text evidence="1">The sequence shown here is derived from an EMBL/GenBank/DDBJ whole genome shotgun (WGS) entry which is preliminary data.</text>
</comment>
<accession>A0ABQ2BY56</accession>
<gene>
    <name evidence="1" type="ORF">GCM10011444_07570</name>
</gene>
<evidence type="ECO:0000313" key="2">
    <source>
        <dbReference type="Proteomes" id="UP000624701"/>
    </source>
</evidence>
<organism evidence="1 2">
    <name type="scientific">Winogradskyella haliclonae</name>
    <dbReference type="NCBI Taxonomy" id="2048558"/>
    <lineage>
        <taxon>Bacteria</taxon>
        <taxon>Pseudomonadati</taxon>
        <taxon>Bacteroidota</taxon>
        <taxon>Flavobacteriia</taxon>
        <taxon>Flavobacteriales</taxon>
        <taxon>Flavobacteriaceae</taxon>
        <taxon>Winogradskyella</taxon>
    </lineage>
</organism>
<dbReference type="InterPro" id="IPR014917">
    <property type="entry name" value="DUF1800"/>
</dbReference>